<reference evidence="2 3" key="1">
    <citation type="journal article" date="2017" name="Nat. Commun.">
        <title>Genome assembly with in vitro proximity ligation data and whole-genome triplication in lettuce.</title>
        <authorList>
            <person name="Reyes-Chin-Wo S."/>
            <person name="Wang Z."/>
            <person name="Yang X."/>
            <person name="Kozik A."/>
            <person name="Arikit S."/>
            <person name="Song C."/>
            <person name="Xia L."/>
            <person name="Froenicke L."/>
            <person name="Lavelle D.O."/>
            <person name="Truco M.J."/>
            <person name="Xia R."/>
            <person name="Zhu S."/>
            <person name="Xu C."/>
            <person name="Xu H."/>
            <person name="Xu X."/>
            <person name="Cox K."/>
            <person name="Korf I."/>
            <person name="Meyers B.C."/>
            <person name="Michelmore R.W."/>
        </authorList>
    </citation>
    <scope>NUCLEOTIDE SEQUENCE [LARGE SCALE GENOMIC DNA]</scope>
    <source>
        <strain evidence="3">cv. Salinas</strain>
        <tissue evidence="2">Seedlings</tissue>
    </source>
</reference>
<comment type="caution">
    <text evidence="2">The sequence shown here is derived from an EMBL/GenBank/DDBJ whole genome shotgun (WGS) entry which is preliminary data.</text>
</comment>
<sequence>MHVNPKIPEMHTLIARYAILEKVYVLKTIISDFTFKDVWYHVTCSTCAVLTDNTDKTTIFMSDKTARSLVNVTAQEIMDLFPNQDGKTLPDPLQRCKGLTKNVFVQCTKLPSTKNIRPQPKITSPRKTPHTPSTTMDQQTTTTTESFTRTKSCEIGKRLQLEHTCMNNI</sequence>
<organism evidence="2 3">
    <name type="scientific">Lactuca sativa</name>
    <name type="common">Garden lettuce</name>
    <dbReference type="NCBI Taxonomy" id="4236"/>
    <lineage>
        <taxon>Eukaryota</taxon>
        <taxon>Viridiplantae</taxon>
        <taxon>Streptophyta</taxon>
        <taxon>Embryophyta</taxon>
        <taxon>Tracheophyta</taxon>
        <taxon>Spermatophyta</taxon>
        <taxon>Magnoliopsida</taxon>
        <taxon>eudicotyledons</taxon>
        <taxon>Gunneridae</taxon>
        <taxon>Pentapetalae</taxon>
        <taxon>asterids</taxon>
        <taxon>campanulids</taxon>
        <taxon>Asterales</taxon>
        <taxon>Asteraceae</taxon>
        <taxon>Cichorioideae</taxon>
        <taxon>Cichorieae</taxon>
        <taxon>Lactucinae</taxon>
        <taxon>Lactuca</taxon>
    </lineage>
</organism>
<gene>
    <name evidence="2" type="ORF">LSAT_V11C100012680</name>
</gene>
<name>A0A9R1WFD0_LACSA</name>
<dbReference type="EMBL" id="NBSK02000001">
    <property type="protein sequence ID" value="KAJ0224296.1"/>
    <property type="molecule type" value="Genomic_DNA"/>
</dbReference>
<proteinExistence type="predicted"/>
<protein>
    <submittedName>
        <fullName evidence="2">Uncharacterized protein</fullName>
    </submittedName>
</protein>
<feature type="region of interest" description="Disordered" evidence="1">
    <location>
        <begin position="114"/>
        <end position="148"/>
    </location>
</feature>
<evidence type="ECO:0000313" key="3">
    <source>
        <dbReference type="Proteomes" id="UP000235145"/>
    </source>
</evidence>
<dbReference type="Proteomes" id="UP000235145">
    <property type="component" value="Unassembled WGS sequence"/>
</dbReference>
<feature type="compositionally biased region" description="Low complexity" evidence="1">
    <location>
        <begin position="131"/>
        <end position="148"/>
    </location>
</feature>
<evidence type="ECO:0000256" key="1">
    <source>
        <dbReference type="SAM" id="MobiDB-lite"/>
    </source>
</evidence>
<accession>A0A9R1WFD0</accession>
<evidence type="ECO:0000313" key="2">
    <source>
        <dbReference type="EMBL" id="KAJ0224296.1"/>
    </source>
</evidence>
<keyword evidence="3" id="KW-1185">Reference proteome</keyword>
<feature type="compositionally biased region" description="Polar residues" evidence="1">
    <location>
        <begin position="114"/>
        <end position="126"/>
    </location>
</feature>
<dbReference type="AlphaFoldDB" id="A0A9R1WFD0"/>